<protein>
    <recommendedName>
        <fullName evidence="3">chitinase</fullName>
        <ecNumber evidence="3">3.2.1.14</ecNumber>
    </recommendedName>
</protein>
<evidence type="ECO:0000256" key="4">
    <source>
        <dbReference type="ARBA" id="ARBA00022525"/>
    </source>
</evidence>
<keyword evidence="7" id="KW-0119">Carbohydrate metabolism</keyword>
<evidence type="ECO:0000313" key="16">
    <source>
        <dbReference type="Proteomes" id="UP000289323"/>
    </source>
</evidence>
<feature type="region of interest" description="Disordered" evidence="12">
    <location>
        <begin position="370"/>
        <end position="396"/>
    </location>
</feature>
<evidence type="ECO:0000313" key="15">
    <source>
        <dbReference type="EMBL" id="SPQ24364.1"/>
    </source>
</evidence>
<evidence type="ECO:0000256" key="13">
    <source>
        <dbReference type="SAM" id="SignalP"/>
    </source>
</evidence>
<keyword evidence="5 10" id="KW-0378">Hydrolase</keyword>
<evidence type="ECO:0000256" key="6">
    <source>
        <dbReference type="ARBA" id="ARBA00023024"/>
    </source>
</evidence>
<proteinExistence type="inferred from homology"/>
<keyword evidence="9" id="KW-0624">Polysaccharide degradation</keyword>
<evidence type="ECO:0000256" key="2">
    <source>
        <dbReference type="ARBA" id="ARBA00004613"/>
    </source>
</evidence>
<accession>A0A446BPF7</accession>
<dbReference type="GO" id="GO:0000272">
    <property type="term" value="P:polysaccharide catabolic process"/>
    <property type="evidence" value="ECO:0007669"/>
    <property type="project" value="UniProtKB-KW"/>
</dbReference>
<dbReference type="InterPro" id="IPR001579">
    <property type="entry name" value="Glyco_hydro_18_chit_AS"/>
</dbReference>
<dbReference type="PROSITE" id="PS01095">
    <property type="entry name" value="GH18_1"/>
    <property type="match status" value="1"/>
</dbReference>
<evidence type="ECO:0000256" key="3">
    <source>
        <dbReference type="ARBA" id="ARBA00012729"/>
    </source>
</evidence>
<keyword evidence="4" id="KW-0964">Secreted</keyword>
<dbReference type="Gene3D" id="3.20.20.80">
    <property type="entry name" value="Glycosidases"/>
    <property type="match status" value="1"/>
</dbReference>
<gene>
    <name evidence="15" type="ORF">TT172_LOCUS6783</name>
</gene>
<dbReference type="Proteomes" id="UP000289323">
    <property type="component" value="Unassembled WGS sequence"/>
</dbReference>
<dbReference type="InterPro" id="IPR050542">
    <property type="entry name" value="Glycosyl_Hydrlase18_Chitinase"/>
</dbReference>
<comment type="similarity">
    <text evidence="11">Belongs to the glycosyl hydrolase 18 family.</text>
</comment>
<dbReference type="EMBL" id="OUUZ01000013">
    <property type="protein sequence ID" value="SPQ24364.1"/>
    <property type="molecule type" value="Genomic_DNA"/>
</dbReference>
<sequence length="410" mass="43920">MHSTLFTLALFWAVVCAIPFRRRLLSRADESSEIPRLVIYYQTTHDSSGRPISVLPLITEQQIALTHLIVAAFHVHANGTIHLNDYPPEQPLFDTLWNETRILQAAGVKVLGMVGGAAPGSFTAATLDADADAITTATTTPGNRTSTATSPTAAFEAAYALLHNAITTHKLDGIDLDVEQAMSQAGITRLVRRLRADFGAEFVITLAPVASALQGRGAPGRNLSGFSYAALEREAGDAIAFYNTQFYSSFGDLAAPADFERIVAAGWDPRRVVLGQLTSPVHGTGFVPHARLAEVVAGLRKRYGEIGGIMGWEYFNGVPGGAREPWRWAQAMTAILRPGGALKLRITREMAEGLNRTWVSSAMAAAAAVGGGGDVEEDDGGGARRRPTPGTPERRVRLTPNVDYMAMVNA</sequence>
<keyword evidence="8 10" id="KW-0326">Glycosidase</keyword>
<evidence type="ECO:0000256" key="10">
    <source>
        <dbReference type="RuleBase" id="RU000489"/>
    </source>
</evidence>
<feature type="signal peptide" evidence="13">
    <location>
        <begin position="1"/>
        <end position="17"/>
    </location>
</feature>
<dbReference type="PROSITE" id="PS51910">
    <property type="entry name" value="GH18_2"/>
    <property type="match status" value="1"/>
</dbReference>
<evidence type="ECO:0000256" key="5">
    <source>
        <dbReference type="ARBA" id="ARBA00022801"/>
    </source>
</evidence>
<evidence type="ECO:0000256" key="11">
    <source>
        <dbReference type="RuleBase" id="RU004453"/>
    </source>
</evidence>
<dbReference type="GO" id="GO:0006032">
    <property type="term" value="P:chitin catabolic process"/>
    <property type="evidence" value="ECO:0007669"/>
    <property type="project" value="UniProtKB-KW"/>
</dbReference>
<dbReference type="InterPro" id="IPR001223">
    <property type="entry name" value="Glyco_hydro18_cat"/>
</dbReference>
<reference evidence="15 16" key="1">
    <citation type="submission" date="2018-04" db="EMBL/GenBank/DDBJ databases">
        <authorList>
            <person name="Huttner S."/>
            <person name="Dainat J."/>
        </authorList>
    </citation>
    <scope>NUCLEOTIDE SEQUENCE [LARGE SCALE GENOMIC DNA]</scope>
</reference>
<dbReference type="EC" id="3.2.1.14" evidence="3"/>
<dbReference type="Pfam" id="PF00704">
    <property type="entry name" value="Glyco_hydro_18"/>
    <property type="match status" value="1"/>
</dbReference>
<dbReference type="PANTHER" id="PTHR45708:SF60">
    <property type="entry name" value="III CHITINASE, PUTATIVE (AFU_ORTHOLOGUE AFUA_5G03850)-RELATED"/>
    <property type="match status" value="1"/>
</dbReference>
<dbReference type="InterPro" id="IPR017853">
    <property type="entry name" value="GH"/>
</dbReference>
<comment type="subcellular location">
    <subcellularLocation>
        <location evidence="2">Secreted</location>
    </subcellularLocation>
</comment>
<feature type="domain" description="GH18" evidence="14">
    <location>
        <begin position="35"/>
        <end position="339"/>
    </location>
</feature>
<dbReference type="GO" id="GO:0008843">
    <property type="term" value="F:endochitinase activity"/>
    <property type="evidence" value="ECO:0007669"/>
    <property type="project" value="UniProtKB-EC"/>
</dbReference>
<organism evidence="15 16">
    <name type="scientific">Thermothielavioides terrestris</name>
    <dbReference type="NCBI Taxonomy" id="2587410"/>
    <lineage>
        <taxon>Eukaryota</taxon>
        <taxon>Fungi</taxon>
        <taxon>Dikarya</taxon>
        <taxon>Ascomycota</taxon>
        <taxon>Pezizomycotina</taxon>
        <taxon>Sordariomycetes</taxon>
        <taxon>Sordariomycetidae</taxon>
        <taxon>Sordariales</taxon>
        <taxon>Chaetomiaceae</taxon>
        <taxon>Thermothielavioides</taxon>
    </lineage>
</organism>
<name>A0A446BPF7_9PEZI</name>
<evidence type="ECO:0000256" key="7">
    <source>
        <dbReference type="ARBA" id="ARBA00023277"/>
    </source>
</evidence>
<dbReference type="SUPFAM" id="SSF51445">
    <property type="entry name" value="(Trans)glycosidases"/>
    <property type="match status" value="1"/>
</dbReference>
<dbReference type="GO" id="GO:0005576">
    <property type="term" value="C:extracellular region"/>
    <property type="evidence" value="ECO:0007669"/>
    <property type="project" value="UniProtKB-SubCell"/>
</dbReference>
<evidence type="ECO:0000256" key="1">
    <source>
        <dbReference type="ARBA" id="ARBA00000822"/>
    </source>
</evidence>
<evidence type="ECO:0000256" key="12">
    <source>
        <dbReference type="SAM" id="MobiDB-lite"/>
    </source>
</evidence>
<dbReference type="PANTHER" id="PTHR45708">
    <property type="entry name" value="ENDOCHITINASE"/>
    <property type="match status" value="1"/>
</dbReference>
<keyword evidence="6" id="KW-0146">Chitin degradation</keyword>
<evidence type="ECO:0000256" key="8">
    <source>
        <dbReference type="ARBA" id="ARBA00023295"/>
    </source>
</evidence>
<feature type="chain" id="PRO_5019157869" description="chitinase" evidence="13">
    <location>
        <begin position="18"/>
        <end position="410"/>
    </location>
</feature>
<dbReference type="AlphaFoldDB" id="A0A446BPF7"/>
<evidence type="ECO:0000259" key="14">
    <source>
        <dbReference type="PROSITE" id="PS51910"/>
    </source>
</evidence>
<keyword evidence="13" id="KW-0732">Signal</keyword>
<evidence type="ECO:0000256" key="9">
    <source>
        <dbReference type="ARBA" id="ARBA00023326"/>
    </source>
</evidence>
<comment type="catalytic activity">
    <reaction evidence="1">
        <text>Random endo-hydrolysis of N-acetyl-beta-D-glucosaminide (1-&gt;4)-beta-linkages in chitin and chitodextrins.</text>
        <dbReference type="EC" id="3.2.1.14"/>
    </reaction>
</comment>